<evidence type="ECO:0000313" key="2">
    <source>
        <dbReference type="Proteomes" id="UP001167160"/>
    </source>
</evidence>
<evidence type="ECO:0000313" key="1">
    <source>
        <dbReference type="EMBL" id="MCM2576553.1"/>
    </source>
</evidence>
<gene>
    <name evidence="1" type="ORF">M1E25_04140</name>
</gene>
<evidence type="ECO:0008006" key="3">
    <source>
        <dbReference type="Google" id="ProtNLM"/>
    </source>
</evidence>
<feature type="non-terminal residue" evidence="1">
    <location>
        <position position="77"/>
    </location>
</feature>
<proteinExistence type="predicted"/>
<sequence>MAPTPADDALTRCAAVFLPGRLPREGRVAFWHPDGTGPPGADAELTVARRHGNGARSRTVPAVILPVAAALPPLTRA</sequence>
<dbReference type="RefSeq" id="WP_251409650.1">
    <property type="nucleotide sequence ID" value="NZ_JAMQGM010000008.1"/>
</dbReference>
<dbReference type="EMBL" id="JAMQGM010000008">
    <property type="protein sequence ID" value="MCM2576553.1"/>
    <property type="molecule type" value="Genomic_DNA"/>
</dbReference>
<reference evidence="1" key="1">
    <citation type="journal article" date="2023" name="Int. J. Syst. Evol. Microbiol.">
        <title>Streptomyces meridianus sp. nov. isolated from brackish water of the Tagus estuary in Alcochete, Portugal.</title>
        <authorList>
            <person name="Santos J.D.N."/>
            <person name="Klimek D."/>
            <person name="Calusinska M."/>
            <person name="Lobo Da Cunha A."/>
            <person name="Catita J."/>
            <person name="Goncalves H."/>
            <person name="Gonzalez I."/>
            <person name="Reyes F."/>
            <person name="Lage O.M."/>
        </authorList>
    </citation>
    <scope>NUCLEOTIDE SEQUENCE</scope>
    <source>
        <strain evidence="1">MTZ3.1</strain>
    </source>
</reference>
<accession>A0ABT0X1X7</accession>
<comment type="caution">
    <text evidence="1">The sequence shown here is derived from an EMBL/GenBank/DDBJ whole genome shotgun (WGS) entry which is preliminary data.</text>
</comment>
<protein>
    <recommendedName>
        <fullName evidence="3">ATP-dependent helicase</fullName>
    </recommendedName>
</protein>
<dbReference type="Proteomes" id="UP001167160">
    <property type="component" value="Unassembled WGS sequence"/>
</dbReference>
<name>A0ABT0X1X7_9ACTN</name>
<organism evidence="1 2">
    <name type="scientific">Streptomyces meridianus</name>
    <dbReference type="NCBI Taxonomy" id="2938945"/>
    <lineage>
        <taxon>Bacteria</taxon>
        <taxon>Bacillati</taxon>
        <taxon>Actinomycetota</taxon>
        <taxon>Actinomycetes</taxon>
        <taxon>Kitasatosporales</taxon>
        <taxon>Streptomycetaceae</taxon>
        <taxon>Streptomyces</taxon>
    </lineage>
</organism>
<keyword evidence="2" id="KW-1185">Reference proteome</keyword>